<protein>
    <submittedName>
        <fullName evidence="2">Uncharacterized protein</fullName>
    </submittedName>
</protein>
<feature type="compositionally biased region" description="Basic and acidic residues" evidence="1">
    <location>
        <begin position="1"/>
        <end position="21"/>
    </location>
</feature>
<proteinExistence type="predicted"/>
<sequence>MADKWRQSDHHFAVEWQHPEDSSSLPPSSAPYSDAQFYPYEPLYPVNGTESARSSPFGRVVGNKVVSSNTNIPSQVRSGTNPSTAGSVYSRNLLNDSGVASPGCMSPPGFYVPISTTPTSPYHNARPNANIQHSESVTYGEGSPRVPHLYEATVPLNPTVVGTTDSGSWYYNALPHTFTGDSSDSIPAPGGTPHVYKEVVASESVVDASVRRRNPESAARYQCTGFGNCSSTFTTIYNLQSNLPFSFPAKLAEV</sequence>
<evidence type="ECO:0000313" key="2">
    <source>
        <dbReference type="EMBL" id="KTB37503.1"/>
    </source>
</evidence>
<dbReference type="EMBL" id="LATX01001845">
    <property type="protein sequence ID" value="KTB37503.1"/>
    <property type="molecule type" value="Genomic_DNA"/>
</dbReference>
<dbReference type="AlphaFoldDB" id="A0A0W0FMH6"/>
<organism evidence="2 3">
    <name type="scientific">Moniliophthora roreri</name>
    <name type="common">Frosty pod rot fungus</name>
    <name type="synonym">Monilia roreri</name>
    <dbReference type="NCBI Taxonomy" id="221103"/>
    <lineage>
        <taxon>Eukaryota</taxon>
        <taxon>Fungi</taxon>
        <taxon>Dikarya</taxon>
        <taxon>Basidiomycota</taxon>
        <taxon>Agaricomycotina</taxon>
        <taxon>Agaricomycetes</taxon>
        <taxon>Agaricomycetidae</taxon>
        <taxon>Agaricales</taxon>
        <taxon>Marasmiineae</taxon>
        <taxon>Marasmiaceae</taxon>
        <taxon>Moniliophthora</taxon>
    </lineage>
</organism>
<dbReference type="Proteomes" id="UP000054988">
    <property type="component" value="Unassembled WGS sequence"/>
</dbReference>
<feature type="compositionally biased region" description="Low complexity" evidence="1">
    <location>
        <begin position="22"/>
        <end position="31"/>
    </location>
</feature>
<evidence type="ECO:0000313" key="3">
    <source>
        <dbReference type="Proteomes" id="UP000054988"/>
    </source>
</evidence>
<reference evidence="2 3" key="1">
    <citation type="submission" date="2015-12" db="EMBL/GenBank/DDBJ databases">
        <title>Draft genome sequence of Moniliophthora roreri, the causal agent of frosty pod rot of cacao.</title>
        <authorList>
            <person name="Aime M.C."/>
            <person name="Diaz-Valderrama J.R."/>
            <person name="Kijpornyongpan T."/>
            <person name="Phillips-Mora W."/>
        </authorList>
    </citation>
    <scope>NUCLEOTIDE SEQUENCE [LARGE SCALE GENOMIC DNA]</scope>
    <source>
        <strain evidence="2 3">MCA 2952</strain>
    </source>
</reference>
<evidence type="ECO:0000256" key="1">
    <source>
        <dbReference type="SAM" id="MobiDB-lite"/>
    </source>
</evidence>
<feature type="region of interest" description="Disordered" evidence="1">
    <location>
        <begin position="1"/>
        <end position="31"/>
    </location>
</feature>
<accession>A0A0W0FMH6</accession>
<gene>
    <name evidence="2" type="ORF">WG66_9924</name>
</gene>
<comment type="caution">
    <text evidence="2">The sequence shown here is derived from an EMBL/GenBank/DDBJ whole genome shotgun (WGS) entry which is preliminary data.</text>
</comment>
<name>A0A0W0FMH6_MONRR</name>